<dbReference type="EMBL" id="JMCC02000060">
    <property type="protein sequence ID" value="KIG15100.1"/>
    <property type="molecule type" value="Genomic_DNA"/>
</dbReference>
<comment type="caution">
    <text evidence="14">The sequence shown here is derived from an EMBL/GenBank/DDBJ whole genome shotgun (WGS) entry which is preliminary data.</text>
</comment>
<name>A0A0C2CZQ9_9BACT</name>
<evidence type="ECO:0000256" key="7">
    <source>
        <dbReference type="ARBA" id="ARBA00022840"/>
    </source>
</evidence>
<comment type="caution">
    <text evidence="10">Lacks conserved residue(s) required for the propagation of feature annotation.</text>
</comment>
<dbReference type="HAMAP" id="MF_00185">
    <property type="entry name" value="IPP_trans"/>
    <property type="match status" value="1"/>
</dbReference>
<dbReference type="EC" id="2.5.1.75" evidence="10"/>
<organism evidence="14 15">
    <name type="scientific">Enhygromyxa salina</name>
    <dbReference type="NCBI Taxonomy" id="215803"/>
    <lineage>
        <taxon>Bacteria</taxon>
        <taxon>Pseudomonadati</taxon>
        <taxon>Myxococcota</taxon>
        <taxon>Polyangia</taxon>
        <taxon>Nannocystales</taxon>
        <taxon>Nannocystaceae</taxon>
        <taxon>Enhygromyxa</taxon>
    </lineage>
</organism>
<dbReference type="PANTHER" id="PTHR11088">
    <property type="entry name" value="TRNA DIMETHYLALLYLTRANSFERASE"/>
    <property type="match status" value="1"/>
</dbReference>
<dbReference type="GO" id="GO:0052381">
    <property type="term" value="F:tRNA dimethylallyltransferase activity"/>
    <property type="evidence" value="ECO:0007669"/>
    <property type="project" value="UniProtKB-UniRule"/>
</dbReference>
<keyword evidence="8 10" id="KW-0460">Magnesium</keyword>
<evidence type="ECO:0000256" key="3">
    <source>
        <dbReference type="ARBA" id="ARBA00005842"/>
    </source>
</evidence>
<dbReference type="AlphaFoldDB" id="A0A0C2CZQ9"/>
<evidence type="ECO:0000256" key="5">
    <source>
        <dbReference type="ARBA" id="ARBA00022694"/>
    </source>
</evidence>
<sequence>MSGLDRAVAIVGPTAAGKSSLALSFAQTHALPILCCDSVQVYRGLDIGAAKPTAEERARVPHSLLDLVDPDQVFSAGEYGALARAELARGPAIICGGTGLYLRAAGWTYSGRASDSDTNDAGSEACNPDRGDQRVQFESQWMAREASEAGAIHKALIARDPETAAGIHPNNVVRALRGLWLCEHHQAPISAVRRQDPPRPMIDLLMIVIDPGVAAVDAAIDRRCEAMLTRGWPAEVEKLVAAGYDARHKAMRSLGYRELLEHIQGRSSLEQAKSAIQRATRNYARRQRTYFRHQFKDLLPMARIVNIDHPDAFPAGSVAAFLAGDPVFEGGPT</sequence>
<dbReference type="NCBIfam" id="TIGR00174">
    <property type="entry name" value="miaA"/>
    <property type="match status" value="1"/>
</dbReference>
<evidence type="ECO:0000256" key="6">
    <source>
        <dbReference type="ARBA" id="ARBA00022741"/>
    </source>
</evidence>
<dbReference type="Gene3D" id="3.40.50.300">
    <property type="entry name" value="P-loop containing nucleotide triphosphate hydrolases"/>
    <property type="match status" value="1"/>
</dbReference>
<dbReference type="InterPro" id="IPR027417">
    <property type="entry name" value="P-loop_NTPase"/>
</dbReference>
<evidence type="ECO:0000256" key="4">
    <source>
        <dbReference type="ARBA" id="ARBA00022679"/>
    </source>
</evidence>
<feature type="region of interest" description="Interaction with substrate tRNA" evidence="10">
    <location>
        <begin position="37"/>
        <end position="40"/>
    </location>
</feature>
<evidence type="ECO:0000256" key="1">
    <source>
        <dbReference type="ARBA" id="ARBA00001946"/>
    </source>
</evidence>
<dbReference type="PANTHER" id="PTHR11088:SF60">
    <property type="entry name" value="TRNA DIMETHYLALLYLTRANSFERASE"/>
    <property type="match status" value="1"/>
</dbReference>
<dbReference type="SUPFAM" id="SSF52540">
    <property type="entry name" value="P-loop containing nucleoside triphosphate hydrolases"/>
    <property type="match status" value="1"/>
</dbReference>
<protein>
    <recommendedName>
        <fullName evidence="10">tRNA dimethylallyltransferase</fullName>
        <ecNumber evidence="10">2.5.1.75</ecNumber>
    </recommendedName>
    <alternativeName>
        <fullName evidence="10">Dimethylallyl diphosphate:tRNA dimethylallyltransferase</fullName>
        <shortName evidence="10">DMAPP:tRNA dimethylallyltransferase</shortName>
        <shortName evidence="10">DMATase</shortName>
    </alternativeName>
    <alternativeName>
        <fullName evidence="10">Isopentenyl-diphosphate:tRNA isopentenyltransferase</fullName>
        <shortName evidence="10">IPP transferase</shortName>
        <shortName evidence="10">IPPT</shortName>
        <shortName evidence="10">IPTase</shortName>
    </alternativeName>
</protein>
<dbReference type="Proteomes" id="UP000031599">
    <property type="component" value="Unassembled WGS sequence"/>
</dbReference>
<comment type="subunit">
    <text evidence="10">Monomer.</text>
</comment>
<evidence type="ECO:0000256" key="8">
    <source>
        <dbReference type="ARBA" id="ARBA00022842"/>
    </source>
</evidence>
<dbReference type="GO" id="GO:0005524">
    <property type="term" value="F:ATP binding"/>
    <property type="evidence" value="ECO:0007669"/>
    <property type="project" value="UniProtKB-UniRule"/>
</dbReference>
<reference evidence="14 15" key="1">
    <citation type="submission" date="2014-12" db="EMBL/GenBank/DDBJ databases">
        <title>Genome assembly of Enhygromyxa salina DSM 15201.</title>
        <authorList>
            <person name="Sharma G."/>
            <person name="Subramanian S."/>
        </authorList>
    </citation>
    <scope>NUCLEOTIDE SEQUENCE [LARGE SCALE GENOMIC DNA]</scope>
    <source>
        <strain evidence="14 15">DSM 15201</strain>
    </source>
</reference>
<keyword evidence="5 10" id="KW-0819">tRNA processing</keyword>
<keyword evidence="4 10" id="KW-0808">Transferase</keyword>
<feature type="binding site" evidence="10">
    <location>
        <begin position="14"/>
        <end position="19"/>
    </location>
    <ligand>
        <name>substrate</name>
    </ligand>
</feature>
<evidence type="ECO:0000256" key="9">
    <source>
        <dbReference type="ARBA" id="ARBA00049563"/>
    </source>
</evidence>
<dbReference type="GO" id="GO:0006400">
    <property type="term" value="P:tRNA modification"/>
    <property type="evidence" value="ECO:0007669"/>
    <property type="project" value="TreeGrafter"/>
</dbReference>
<comment type="function">
    <text evidence="2 10 12">Catalyzes the transfer of a dimethylallyl group onto the adenine at position 37 in tRNAs that read codons beginning with uridine, leading to the formation of N6-(dimethylallyl)adenosine (i(6)A).</text>
</comment>
<dbReference type="InterPro" id="IPR039657">
    <property type="entry name" value="Dimethylallyltransferase"/>
</dbReference>
<feature type="site" description="Interaction with substrate tRNA" evidence="10">
    <location>
        <position position="98"/>
    </location>
</feature>
<keyword evidence="7 10" id="KW-0067">ATP-binding</keyword>
<comment type="cofactor">
    <cofactor evidence="1 10">
        <name>Mg(2+)</name>
        <dbReference type="ChEBI" id="CHEBI:18420"/>
    </cofactor>
</comment>
<dbReference type="Gene3D" id="1.10.20.140">
    <property type="match status" value="1"/>
</dbReference>
<accession>A0A0C2CZQ9</accession>
<evidence type="ECO:0000256" key="11">
    <source>
        <dbReference type="RuleBase" id="RU003783"/>
    </source>
</evidence>
<comment type="catalytic activity">
    <reaction evidence="9 10 11">
        <text>adenosine(37) in tRNA + dimethylallyl diphosphate = N(6)-dimethylallyladenosine(37) in tRNA + diphosphate</text>
        <dbReference type="Rhea" id="RHEA:26482"/>
        <dbReference type="Rhea" id="RHEA-COMP:10162"/>
        <dbReference type="Rhea" id="RHEA-COMP:10375"/>
        <dbReference type="ChEBI" id="CHEBI:33019"/>
        <dbReference type="ChEBI" id="CHEBI:57623"/>
        <dbReference type="ChEBI" id="CHEBI:74411"/>
        <dbReference type="ChEBI" id="CHEBI:74415"/>
        <dbReference type="EC" id="2.5.1.75"/>
    </reaction>
</comment>
<proteinExistence type="inferred from homology"/>
<evidence type="ECO:0000313" key="14">
    <source>
        <dbReference type="EMBL" id="KIG15100.1"/>
    </source>
</evidence>
<evidence type="ECO:0000256" key="10">
    <source>
        <dbReference type="HAMAP-Rule" id="MF_00185"/>
    </source>
</evidence>
<evidence type="ECO:0000256" key="13">
    <source>
        <dbReference type="RuleBase" id="RU003785"/>
    </source>
</evidence>
<feature type="binding site" evidence="10">
    <location>
        <begin position="12"/>
        <end position="19"/>
    </location>
    <ligand>
        <name>ATP</name>
        <dbReference type="ChEBI" id="CHEBI:30616"/>
    </ligand>
</feature>
<keyword evidence="6 10" id="KW-0547">Nucleotide-binding</keyword>
<evidence type="ECO:0000313" key="15">
    <source>
        <dbReference type="Proteomes" id="UP000031599"/>
    </source>
</evidence>
<dbReference type="Pfam" id="PF01715">
    <property type="entry name" value="IPPT"/>
    <property type="match status" value="1"/>
</dbReference>
<gene>
    <name evidence="10" type="primary">miaA</name>
    <name evidence="14" type="ORF">DB30_06008</name>
</gene>
<feature type="site" description="Interaction with substrate tRNA" evidence="10">
    <location>
        <position position="134"/>
    </location>
</feature>
<dbReference type="RefSeq" id="WP_165703895.1">
    <property type="nucleotide sequence ID" value="NZ_JMCC02000060.1"/>
</dbReference>
<evidence type="ECO:0000256" key="12">
    <source>
        <dbReference type="RuleBase" id="RU003784"/>
    </source>
</evidence>
<comment type="similarity">
    <text evidence="3 10 13">Belongs to the IPP transferase family.</text>
</comment>
<dbReference type="InterPro" id="IPR018022">
    <property type="entry name" value="IPT"/>
</dbReference>
<evidence type="ECO:0000256" key="2">
    <source>
        <dbReference type="ARBA" id="ARBA00003213"/>
    </source>
</evidence>